<dbReference type="Gene3D" id="2.30.110.10">
    <property type="entry name" value="Electron Transport, Fmn-binding Protein, Chain A"/>
    <property type="match status" value="1"/>
</dbReference>
<dbReference type="EMBL" id="JBIAQY010000004">
    <property type="protein sequence ID" value="MFF3568800.1"/>
    <property type="molecule type" value="Genomic_DNA"/>
</dbReference>
<evidence type="ECO:0000259" key="2">
    <source>
        <dbReference type="Pfam" id="PF01243"/>
    </source>
</evidence>
<proteinExistence type="predicted"/>
<accession>A0ABW6RXN8</accession>
<evidence type="ECO:0000313" key="3">
    <source>
        <dbReference type="EMBL" id="MFF3568800.1"/>
    </source>
</evidence>
<dbReference type="NCBIfam" id="TIGR03666">
    <property type="entry name" value="Rv2061_F420"/>
    <property type="match status" value="1"/>
</dbReference>
<dbReference type="InterPro" id="IPR052019">
    <property type="entry name" value="F420H2_bilvrd_red/Heme_oxyg"/>
</dbReference>
<evidence type="ECO:0000313" key="4">
    <source>
        <dbReference type="Proteomes" id="UP001601992"/>
    </source>
</evidence>
<keyword evidence="1" id="KW-0560">Oxidoreductase</keyword>
<dbReference type="Pfam" id="PF01243">
    <property type="entry name" value="PNPOx_N"/>
    <property type="match status" value="1"/>
</dbReference>
<dbReference type="RefSeq" id="WP_040823048.1">
    <property type="nucleotide sequence ID" value="NZ_JBIAQY010000004.1"/>
</dbReference>
<dbReference type="Proteomes" id="UP001601992">
    <property type="component" value="Unassembled WGS sequence"/>
</dbReference>
<dbReference type="PANTHER" id="PTHR35176">
    <property type="entry name" value="HEME OXYGENASE HI_0854-RELATED"/>
    <property type="match status" value="1"/>
</dbReference>
<name>A0ABW6RXN8_9NOCA</name>
<gene>
    <name evidence="3" type="ORF">ACFYXQ_13600</name>
</gene>
<dbReference type="PANTHER" id="PTHR35176:SF11">
    <property type="entry name" value="PYRIDOXAMINE 5'-PHOSPHATE OXIDASE FAMILY PROTEIN"/>
    <property type="match status" value="1"/>
</dbReference>
<dbReference type="InterPro" id="IPR019965">
    <property type="entry name" value="PPOX_F420-dep_Rv2061_put"/>
</dbReference>
<evidence type="ECO:0000256" key="1">
    <source>
        <dbReference type="ARBA" id="ARBA00023002"/>
    </source>
</evidence>
<dbReference type="SUPFAM" id="SSF50475">
    <property type="entry name" value="FMN-binding split barrel"/>
    <property type="match status" value="1"/>
</dbReference>
<dbReference type="InterPro" id="IPR011576">
    <property type="entry name" value="Pyridox_Oxase_N"/>
</dbReference>
<comment type="caution">
    <text evidence="3">The sequence shown here is derived from an EMBL/GenBank/DDBJ whole genome shotgun (WGS) entry which is preliminary data.</text>
</comment>
<organism evidence="3 4">
    <name type="scientific">Nocardia jiangxiensis</name>
    <dbReference type="NCBI Taxonomy" id="282685"/>
    <lineage>
        <taxon>Bacteria</taxon>
        <taxon>Bacillati</taxon>
        <taxon>Actinomycetota</taxon>
        <taxon>Actinomycetes</taxon>
        <taxon>Mycobacteriales</taxon>
        <taxon>Nocardiaceae</taxon>
        <taxon>Nocardia</taxon>
    </lineage>
</organism>
<protein>
    <submittedName>
        <fullName evidence="3">PPOX class F420-dependent oxidoreductase</fullName>
    </submittedName>
</protein>
<dbReference type="InterPro" id="IPR012349">
    <property type="entry name" value="Split_barrel_FMN-bd"/>
</dbReference>
<reference evidence="3 4" key="1">
    <citation type="submission" date="2024-10" db="EMBL/GenBank/DDBJ databases">
        <title>The Natural Products Discovery Center: Release of the First 8490 Sequenced Strains for Exploring Actinobacteria Biosynthetic Diversity.</title>
        <authorList>
            <person name="Kalkreuter E."/>
            <person name="Kautsar S.A."/>
            <person name="Yang D."/>
            <person name="Bader C.D."/>
            <person name="Teijaro C.N."/>
            <person name="Fluegel L."/>
            <person name="Davis C.M."/>
            <person name="Simpson J.R."/>
            <person name="Lauterbach L."/>
            <person name="Steele A.D."/>
            <person name="Gui C."/>
            <person name="Meng S."/>
            <person name="Li G."/>
            <person name="Viehrig K."/>
            <person name="Ye F."/>
            <person name="Su P."/>
            <person name="Kiefer A.F."/>
            <person name="Nichols A."/>
            <person name="Cepeda A.J."/>
            <person name="Yan W."/>
            <person name="Fan B."/>
            <person name="Jiang Y."/>
            <person name="Adhikari A."/>
            <person name="Zheng C.-J."/>
            <person name="Schuster L."/>
            <person name="Cowan T.M."/>
            <person name="Smanski M.J."/>
            <person name="Chevrette M.G."/>
            <person name="De Carvalho L.P.S."/>
            <person name="Shen B."/>
        </authorList>
    </citation>
    <scope>NUCLEOTIDE SEQUENCE [LARGE SCALE GENOMIC DNA]</scope>
    <source>
        <strain evidence="3 4">NPDC002593</strain>
    </source>
</reference>
<feature type="domain" description="Pyridoxamine 5'-phosphate oxidase N-terminal" evidence="2">
    <location>
        <begin position="11"/>
        <end position="99"/>
    </location>
</feature>
<sequence length="127" mass="13931">MDNPFGAVGTANYVLLTSFRKNGTPVGTPLWAALDDGKLYVWTVTDSWKVKRIRRNPAVTMQPCTVSGTPRGTVVNGTARILDDTGSDRVRRLIKRKYSIQGWLVVVGSQLRRGRKGTIGIEITADA</sequence>
<keyword evidence="4" id="KW-1185">Reference proteome</keyword>